<evidence type="ECO:0000313" key="1">
    <source>
        <dbReference type="EMBL" id="CAA9556138.1"/>
    </source>
</evidence>
<dbReference type="EMBL" id="CADCWP010000014">
    <property type="protein sequence ID" value="CAA9556138.1"/>
    <property type="molecule type" value="Genomic_DNA"/>
</dbReference>
<dbReference type="AlphaFoldDB" id="A0A6J4UTM4"/>
<proteinExistence type="predicted"/>
<reference evidence="1" key="1">
    <citation type="submission" date="2020-02" db="EMBL/GenBank/DDBJ databases">
        <authorList>
            <person name="Meier V. D."/>
        </authorList>
    </citation>
    <scope>NUCLEOTIDE SEQUENCE</scope>
    <source>
        <strain evidence="1">AVDCRST_MAG86</strain>
    </source>
</reference>
<organism evidence="1">
    <name type="scientific">uncultured Truepera sp</name>
    <dbReference type="NCBI Taxonomy" id="543023"/>
    <lineage>
        <taxon>Bacteria</taxon>
        <taxon>Thermotogati</taxon>
        <taxon>Deinococcota</taxon>
        <taxon>Deinococci</taxon>
        <taxon>Trueperales</taxon>
        <taxon>Trueperaceae</taxon>
        <taxon>Truepera</taxon>
        <taxon>environmental samples</taxon>
    </lineage>
</organism>
<gene>
    <name evidence="1" type="ORF">AVDCRST_MAG86-215</name>
</gene>
<protein>
    <submittedName>
        <fullName evidence="1">Uncharacterized protein</fullName>
    </submittedName>
</protein>
<accession>A0A6J4UTM4</accession>
<name>A0A6J4UTM4_9DEIN</name>
<sequence>MGVAPTSAKLFGPYSLNRRLPELNEPKLDWSELASTFAVGYGHSLQRLGSRPL</sequence>